<evidence type="ECO:0000313" key="2">
    <source>
        <dbReference type="Proteomes" id="UP000308092"/>
    </source>
</evidence>
<gene>
    <name evidence="1" type="ORF">EYZ11_001592</name>
</gene>
<dbReference type="AlphaFoldDB" id="A0A4S3JTA4"/>
<evidence type="ECO:0000313" key="1">
    <source>
        <dbReference type="EMBL" id="THC98955.1"/>
    </source>
</evidence>
<proteinExistence type="predicted"/>
<keyword evidence="2" id="KW-1185">Reference proteome</keyword>
<name>A0A4S3JTA4_9EURO</name>
<dbReference type="EMBL" id="SOSA01000030">
    <property type="protein sequence ID" value="THC98955.1"/>
    <property type="molecule type" value="Genomic_DNA"/>
</dbReference>
<dbReference type="VEuPathDB" id="FungiDB:EYZ11_001592"/>
<comment type="caution">
    <text evidence="1">The sequence shown here is derived from an EMBL/GenBank/DDBJ whole genome shotgun (WGS) entry which is preliminary data.</text>
</comment>
<sequence>MGTRGFLYVRCRGRYFVYYNHFDCYPEGLGQAIIQEIPEDLVNYRRKINIALSVKGDQPESTSSLPERYTKSYLAVDDHLEGPPLRALLPDVVILFIEWTYTLDLDREILTVDNSIHYKLSNIPHSGRWIKYIGSDAHRRRAFRTGTPDDIISNIAWLPEVKETSKSGYKALNIETVSPKALVSYSTEVFAHRESLLWTIYSLAHEQSCGLLDQFFLDWKPSDFLFREMAFAFLSIAA</sequence>
<protein>
    <submittedName>
        <fullName evidence="1">Uncharacterized protein</fullName>
    </submittedName>
</protein>
<dbReference type="Proteomes" id="UP000308092">
    <property type="component" value="Unassembled WGS sequence"/>
</dbReference>
<reference evidence="1 2" key="1">
    <citation type="submission" date="2019-03" db="EMBL/GenBank/DDBJ databases">
        <title>The genome sequence of a newly discovered highly antifungal drug resistant Aspergillus species, Aspergillus tanneri NIH 1004.</title>
        <authorList>
            <person name="Mounaud S."/>
            <person name="Singh I."/>
            <person name="Joardar V."/>
            <person name="Pakala S."/>
            <person name="Pakala S."/>
            <person name="Venepally P."/>
            <person name="Hoover J."/>
            <person name="Nierman W."/>
            <person name="Chung J."/>
            <person name="Losada L."/>
        </authorList>
    </citation>
    <scope>NUCLEOTIDE SEQUENCE [LARGE SCALE GENOMIC DNA]</scope>
    <source>
        <strain evidence="1 2">NIH1004</strain>
    </source>
</reference>
<organism evidence="1 2">
    <name type="scientific">Aspergillus tanneri</name>
    <dbReference type="NCBI Taxonomy" id="1220188"/>
    <lineage>
        <taxon>Eukaryota</taxon>
        <taxon>Fungi</taxon>
        <taxon>Dikarya</taxon>
        <taxon>Ascomycota</taxon>
        <taxon>Pezizomycotina</taxon>
        <taxon>Eurotiomycetes</taxon>
        <taxon>Eurotiomycetidae</taxon>
        <taxon>Eurotiales</taxon>
        <taxon>Aspergillaceae</taxon>
        <taxon>Aspergillus</taxon>
        <taxon>Aspergillus subgen. Circumdati</taxon>
    </lineage>
</organism>
<accession>A0A4S3JTA4</accession>